<dbReference type="Proteomes" id="UP000887013">
    <property type="component" value="Unassembled WGS sequence"/>
</dbReference>
<evidence type="ECO:0000313" key="1">
    <source>
        <dbReference type="EMBL" id="GFS68003.1"/>
    </source>
</evidence>
<gene>
    <name evidence="1" type="primary">NCL1_38110</name>
    <name evidence="1" type="ORF">NPIL_193582</name>
</gene>
<evidence type="ECO:0000313" key="2">
    <source>
        <dbReference type="Proteomes" id="UP000887013"/>
    </source>
</evidence>
<name>A0A8X6MME7_NEPPI</name>
<comment type="caution">
    <text evidence="1">The sequence shown here is derived from an EMBL/GenBank/DDBJ whole genome shotgun (WGS) entry which is preliminary data.</text>
</comment>
<organism evidence="1 2">
    <name type="scientific">Nephila pilipes</name>
    <name type="common">Giant wood spider</name>
    <name type="synonym">Nephila maculata</name>
    <dbReference type="NCBI Taxonomy" id="299642"/>
    <lineage>
        <taxon>Eukaryota</taxon>
        <taxon>Metazoa</taxon>
        <taxon>Ecdysozoa</taxon>
        <taxon>Arthropoda</taxon>
        <taxon>Chelicerata</taxon>
        <taxon>Arachnida</taxon>
        <taxon>Araneae</taxon>
        <taxon>Araneomorphae</taxon>
        <taxon>Entelegynae</taxon>
        <taxon>Araneoidea</taxon>
        <taxon>Nephilidae</taxon>
        <taxon>Nephila</taxon>
    </lineage>
</organism>
<reference evidence="1" key="1">
    <citation type="submission" date="2020-08" db="EMBL/GenBank/DDBJ databases">
        <title>Multicomponent nature underlies the extraordinary mechanical properties of spider dragline silk.</title>
        <authorList>
            <person name="Kono N."/>
            <person name="Nakamura H."/>
            <person name="Mori M."/>
            <person name="Yoshida Y."/>
            <person name="Ohtoshi R."/>
            <person name="Malay A.D."/>
            <person name="Moran D.A.P."/>
            <person name="Tomita M."/>
            <person name="Numata K."/>
            <person name="Arakawa K."/>
        </authorList>
    </citation>
    <scope>NUCLEOTIDE SEQUENCE</scope>
</reference>
<dbReference type="AlphaFoldDB" id="A0A8X6MME7"/>
<dbReference type="OrthoDB" id="6407690at2759"/>
<sequence>MIPRFWPSLQLLTQVRVSKRLSRNFEFRNVLPDFLSEDGFTDLLSLHQILSSLHLPYEITNRIMGIIEALGKEISNWCYCHCVFFIDADLDYWDRIQWYSHGNINCLETARAFIREENINIGQRFNLACAYYLEADVRTLFQNMSASYRKYFSMMKYQFKSRSFWLDALQTSTSLNWSEISLAVVFDDFSFHDFGSVFHRNCLGLLELFPKLVHPEARLRSILNSLGSGELHAFDLYLCLSKTEDPHLNNFFTRLSTEQLLNICLSFLHWPLQSLFLDILGHFGRNMSVEFYLGLFKILLYEKFNAEWFDYDYVYLVKQIWSSLSHYIKSEIERDAIFPILKQVLNLDRQKPNSIKIIRMPSDKHKIVIHADKSAGEHVRRLNTDLDEETVFKVGDQF</sequence>
<accession>A0A8X6MME7</accession>
<protein>
    <submittedName>
        <fullName evidence="1">Uncharacterized protein</fullName>
    </submittedName>
</protein>
<keyword evidence="2" id="KW-1185">Reference proteome</keyword>
<proteinExistence type="predicted"/>
<dbReference type="EMBL" id="BMAW01000206">
    <property type="protein sequence ID" value="GFS68003.1"/>
    <property type="molecule type" value="Genomic_DNA"/>
</dbReference>